<dbReference type="Pfam" id="PF01381">
    <property type="entry name" value="HTH_3"/>
    <property type="match status" value="1"/>
</dbReference>
<evidence type="ECO:0000256" key="1">
    <source>
        <dbReference type="SAM" id="Coils"/>
    </source>
</evidence>
<dbReference type="SUPFAM" id="SSF47413">
    <property type="entry name" value="lambda repressor-like DNA-binding domains"/>
    <property type="match status" value="1"/>
</dbReference>
<dbReference type="InterPro" id="IPR010982">
    <property type="entry name" value="Lambda_DNA-bd_dom_sf"/>
</dbReference>
<dbReference type="Gene3D" id="1.25.40.10">
    <property type="entry name" value="Tetratricopeptide repeat domain"/>
    <property type="match status" value="1"/>
</dbReference>
<dbReference type="SUPFAM" id="SSF48452">
    <property type="entry name" value="TPR-like"/>
    <property type="match status" value="1"/>
</dbReference>
<name>A0ABW5ZBZ7_9BACL</name>
<keyword evidence="4" id="KW-1185">Reference proteome</keyword>
<dbReference type="Proteomes" id="UP001597561">
    <property type="component" value="Unassembled WGS sequence"/>
</dbReference>
<evidence type="ECO:0000313" key="3">
    <source>
        <dbReference type="EMBL" id="MFD2910318.1"/>
    </source>
</evidence>
<comment type="caution">
    <text evidence="3">The sequence shown here is derived from an EMBL/GenBank/DDBJ whole genome shotgun (WGS) entry which is preliminary data.</text>
</comment>
<proteinExistence type="predicted"/>
<dbReference type="Gene3D" id="1.10.260.40">
    <property type="entry name" value="lambda repressor-like DNA-binding domains"/>
    <property type="match status" value="1"/>
</dbReference>
<feature type="coiled-coil region" evidence="1">
    <location>
        <begin position="50"/>
        <end position="77"/>
    </location>
</feature>
<dbReference type="PROSITE" id="PS50943">
    <property type="entry name" value="HTH_CROC1"/>
    <property type="match status" value="1"/>
</dbReference>
<reference evidence="4" key="1">
    <citation type="journal article" date="2019" name="Int. J. Syst. Evol. Microbiol.">
        <title>The Global Catalogue of Microorganisms (GCM) 10K type strain sequencing project: providing services to taxonomists for standard genome sequencing and annotation.</title>
        <authorList>
            <consortium name="The Broad Institute Genomics Platform"/>
            <consortium name="The Broad Institute Genome Sequencing Center for Infectious Disease"/>
            <person name="Wu L."/>
            <person name="Ma J."/>
        </authorList>
    </citation>
    <scope>NUCLEOTIDE SEQUENCE [LARGE SCALE GENOMIC DNA]</scope>
    <source>
        <strain evidence="4">KCTC 13528</strain>
    </source>
</reference>
<organism evidence="3 4">
    <name type="scientific">Jeotgalibacillus terrae</name>
    <dbReference type="NCBI Taxonomy" id="587735"/>
    <lineage>
        <taxon>Bacteria</taxon>
        <taxon>Bacillati</taxon>
        <taxon>Bacillota</taxon>
        <taxon>Bacilli</taxon>
        <taxon>Bacillales</taxon>
        <taxon>Caryophanaceae</taxon>
        <taxon>Jeotgalibacillus</taxon>
    </lineage>
</organism>
<feature type="domain" description="HTH cro/C1-type" evidence="2">
    <location>
        <begin position="7"/>
        <end position="60"/>
    </location>
</feature>
<accession>A0ABW5ZBZ7</accession>
<gene>
    <name evidence="3" type="ORF">ACFS5P_00360</name>
</gene>
<evidence type="ECO:0000259" key="2">
    <source>
        <dbReference type="PROSITE" id="PS50943"/>
    </source>
</evidence>
<dbReference type="RefSeq" id="WP_204728123.1">
    <property type="nucleotide sequence ID" value="NZ_JAFBDK010000002.1"/>
</dbReference>
<dbReference type="Pfam" id="PF13424">
    <property type="entry name" value="TPR_12"/>
    <property type="match status" value="1"/>
</dbReference>
<keyword evidence="1" id="KW-0175">Coiled coil</keyword>
<sequence>MNVGSIIKYYRTKKGMTQTELAEGICSISHLSKIETNMYSANEETVGLLLDKLGLQLDEIADNLAELKEILQEFISSVFMRDTATMDTLFEEMMKKEDYFETSEYVNLFHLYKYRYFLNKADLKEAQVQLKILQRLKTTFDPIESNILTFFSGFHYTITEKTEEAIKALNKFLENPLPVGGQWVGEAYYLLARAHVSMNQNEAGLIFSKKAYDIFMNESNFSRQIHSQTIIGISYMRLNLYNEAIAIYKPLLQNTRMFFRDSLYAGVLVNYGRCLHMSKQYGKAQKYLDEALELAEPYTESHAVGLLIWLENVQKNRKVNKQWHSRVQLLKESYKETYGKYYYHYSTYLEKLEFSQLEGVKYAVKWLYPYLVKHQNYGDAREIIEVIIDYYNEIGDFTKTKEFYDQWRLLIEKERIYYG</sequence>
<dbReference type="InterPro" id="IPR011990">
    <property type="entry name" value="TPR-like_helical_dom_sf"/>
</dbReference>
<evidence type="ECO:0000313" key="4">
    <source>
        <dbReference type="Proteomes" id="UP001597561"/>
    </source>
</evidence>
<dbReference type="EMBL" id="JBHUPG010000001">
    <property type="protein sequence ID" value="MFD2910318.1"/>
    <property type="molecule type" value="Genomic_DNA"/>
</dbReference>
<dbReference type="SMART" id="SM00530">
    <property type="entry name" value="HTH_XRE"/>
    <property type="match status" value="1"/>
</dbReference>
<dbReference type="CDD" id="cd00093">
    <property type="entry name" value="HTH_XRE"/>
    <property type="match status" value="1"/>
</dbReference>
<dbReference type="InterPro" id="IPR001387">
    <property type="entry name" value="Cro/C1-type_HTH"/>
</dbReference>
<protein>
    <submittedName>
        <fullName evidence="3">Tetratricopeptide repeat protein</fullName>
    </submittedName>
</protein>